<evidence type="ECO:0000256" key="2">
    <source>
        <dbReference type="ARBA" id="ARBA00022741"/>
    </source>
</evidence>
<protein>
    <submittedName>
        <fullName evidence="8">Uncharacterized protein</fullName>
    </submittedName>
</protein>
<keyword evidence="1" id="KW-0493">Microtubule</keyword>
<dbReference type="OMA" id="QHIGRLM"/>
<dbReference type="GO" id="GO:0005524">
    <property type="term" value="F:ATP binding"/>
    <property type="evidence" value="ECO:0007669"/>
    <property type="project" value="UniProtKB-KW"/>
</dbReference>
<keyword evidence="9" id="KW-1185">Reference proteome</keyword>
<feature type="coiled-coil region" evidence="6">
    <location>
        <begin position="536"/>
        <end position="662"/>
    </location>
</feature>
<dbReference type="PANTHER" id="PTHR37739:SF16">
    <property type="entry name" value="KINESIN-LIKE PROTEIN"/>
    <property type="match status" value="1"/>
</dbReference>
<keyword evidence="2" id="KW-0547">Nucleotide-binding</keyword>
<feature type="coiled-coil region" evidence="6">
    <location>
        <begin position="737"/>
        <end position="821"/>
    </location>
</feature>
<accession>Q5B3T9</accession>
<dbReference type="PANTHER" id="PTHR37739">
    <property type="entry name" value="KINESIN-LIKE PROTEIN KIN-12D"/>
    <property type="match status" value="1"/>
</dbReference>
<gene>
    <name evidence="8" type="ORF">ANIA_04791</name>
</gene>
<name>Q5B3T9_EMENI</name>
<dbReference type="RefSeq" id="XP_662395.1">
    <property type="nucleotide sequence ID" value="XM_657303.1"/>
</dbReference>
<dbReference type="KEGG" id="ani:ANIA_04791"/>
<dbReference type="Proteomes" id="UP000000560">
    <property type="component" value="Chromosome III"/>
</dbReference>
<dbReference type="GO" id="GO:0005874">
    <property type="term" value="C:microtubule"/>
    <property type="evidence" value="ECO:0007669"/>
    <property type="project" value="UniProtKB-KW"/>
</dbReference>
<dbReference type="STRING" id="227321.Q5B3T9"/>
<organism evidence="8 9">
    <name type="scientific">Emericella nidulans (strain FGSC A4 / ATCC 38163 / CBS 112.46 / NRRL 194 / M139)</name>
    <name type="common">Aspergillus nidulans</name>
    <dbReference type="NCBI Taxonomy" id="227321"/>
    <lineage>
        <taxon>Eukaryota</taxon>
        <taxon>Fungi</taxon>
        <taxon>Dikarya</taxon>
        <taxon>Ascomycota</taxon>
        <taxon>Pezizomycotina</taxon>
        <taxon>Eurotiomycetes</taxon>
        <taxon>Eurotiomycetidae</taxon>
        <taxon>Eurotiales</taxon>
        <taxon>Aspergillaceae</taxon>
        <taxon>Aspergillus</taxon>
        <taxon>Aspergillus subgen. Nidulantes</taxon>
    </lineage>
</organism>
<evidence type="ECO:0000256" key="4">
    <source>
        <dbReference type="ARBA" id="ARBA00023054"/>
    </source>
</evidence>
<proteinExistence type="predicted"/>
<reference evidence="9" key="2">
    <citation type="journal article" date="2009" name="Fungal Genet. Biol.">
        <title>The 2008 update of the Aspergillus nidulans genome annotation: a community effort.</title>
        <authorList>
            <person name="Wortman J.R."/>
            <person name="Gilsenan J.M."/>
            <person name="Joardar V."/>
            <person name="Deegan J."/>
            <person name="Clutterbuck J."/>
            <person name="Andersen M.R."/>
            <person name="Archer D."/>
            <person name="Bencina M."/>
            <person name="Braus G."/>
            <person name="Coutinho P."/>
            <person name="von Dohren H."/>
            <person name="Doonan J."/>
            <person name="Driessen A.J."/>
            <person name="Durek P."/>
            <person name="Espeso E."/>
            <person name="Fekete E."/>
            <person name="Flipphi M."/>
            <person name="Estrada C.G."/>
            <person name="Geysens S."/>
            <person name="Goldman G."/>
            <person name="de Groot P.W."/>
            <person name="Hansen K."/>
            <person name="Harris S.D."/>
            <person name="Heinekamp T."/>
            <person name="Helmstaedt K."/>
            <person name="Henrissat B."/>
            <person name="Hofmann G."/>
            <person name="Homan T."/>
            <person name="Horio T."/>
            <person name="Horiuchi H."/>
            <person name="James S."/>
            <person name="Jones M."/>
            <person name="Karaffa L."/>
            <person name="Karanyi Z."/>
            <person name="Kato M."/>
            <person name="Keller N."/>
            <person name="Kelly D.E."/>
            <person name="Kiel J.A."/>
            <person name="Kim J.M."/>
            <person name="van der Klei I.J."/>
            <person name="Klis F.M."/>
            <person name="Kovalchuk A."/>
            <person name="Krasevec N."/>
            <person name="Kubicek C.P."/>
            <person name="Liu B."/>
            <person name="Maccabe A."/>
            <person name="Meyer V."/>
            <person name="Mirabito P."/>
            <person name="Miskei M."/>
            <person name="Mos M."/>
            <person name="Mullins J."/>
            <person name="Nelson D.R."/>
            <person name="Nielsen J."/>
            <person name="Oakley B.R."/>
            <person name="Osmani S.A."/>
            <person name="Pakula T."/>
            <person name="Paszewski A."/>
            <person name="Paulsen I."/>
            <person name="Pilsyk S."/>
            <person name="Pocsi I."/>
            <person name="Punt P.J."/>
            <person name="Ram A.F."/>
            <person name="Ren Q."/>
            <person name="Robellet X."/>
            <person name="Robson G."/>
            <person name="Seiboth B."/>
            <person name="van Solingen P."/>
            <person name="Specht T."/>
            <person name="Sun J."/>
            <person name="Taheri-Talesh N."/>
            <person name="Takeshita N."/>
            <person name="Ussery D."/>
            <person name="vanKuyk P.A."/>
            <person name="Visser H."/>
            <person name="van de Vondervoort P.J."/>
            <person name="de Vries R.P."/>
            <person name="Walton J."/>
            <person name="Xiang X."/>
            <person name="Xiong Y."/>
            <person name="Zeng A.P."/>
            <person name="Brandt B.W."/>
            <person name="Cornell M.J."/>
            <person name="van den Hondel C.A."/>
            <person name="Visser J."/>
            <person name="Oliver S.G."/>
            <person name="Turner G."/>
        </authorList>
    </citation>
    <scope>GENOME REANNOTATION</scope>
    <source>
        <strain evidence="9">FGSC A4 / ATCC 38163 / CBS 112.46 / NRRL 194 / M139</strain>
    </source>
</reference>
<dbReference type="AlphaFoldDB" id="Q5B3T9"/>
<feature type="region of interest" description="Disordered" evidence="7">
    <location>
        <begin position="837"/>
        <end position="962"/>
    </location>
</feature>
<feature type="compositionally biased region" description="Low complexity" evidence="7">
    <location>
        <begin position="849"/>
        <end position="863"/>
    </location>
</feature>
<keyword evidence="4 6" id="KW-0175">Coiled coil</keyword>
<evidence type="ECO:0000313" key="9">
    <source>
        <dbReference type="Proteomes" id="UP000000560"/>
    </source>
</evidence>
<dbReference type="InParanoid" id="Q5B3T9"/>
<feature type="compositionally biased region" description="Basic and acidic residues" evidence="7">
    <location>
        <begin position="940"/>
        <end position="951"/>
    </location>
</feature>
<reference evidence="9" key="1">
    <citation type="journal article" date="2005" name="Nature">
        <title>Sequencing of Aspergillus nidulans and comparative analysis with A. fumigatus and A. oryzae.</title>
        <authorList>
            <person name="Galagan J.E."/>
            <person name="Calvo S.E."/>
            <person name="Cuomo C."/>
            <person name="Ma L.J."/>
            <person name="Wortman J.R."/>
            <person name="Batzoglou S."/>
            <person name="Lee S.I."/>
            <person name="Basturkmen M."/>
            <person name="Spevak C.C."/>
            <person name="Clutterbuck J."/>
            <person name="Kapitonov V."/>
            <person name="Jurka J."/>
            <person name="Scazzocchio C."/>
            <person name="Farman M."/>
            <person name="Butler J."/>
            <person name="Purcell S."/>
            <person name="Harris S."/>
            <person name="Braus G.H."/>
            <person name="Draht O."/>
            <person name="Busch S."/>
            <person name="D'Enfert C."/>
            <person name="Bouchier C."/>
            <person name="Goldman G.H."/>
            <person name="Bell-Pedersen D."/>
            <person name="Griffiths-Jones S."/>
            <person name="Doonan J.H."/>
            <person name="Yu J."/>
            <person name="Vienken K."/>
            <person name="Pain A."/>
            <person name="Freitag M."/>
            <person name="Selker E.U."/>
            <person name="Archer D.B."/>
            <person name="Penalva M.A."/>
            <person name="Oakley B.R."/>
            <person name="Momany M."/>
            <person name="Tanaka T."/>
            <person name="Kumagai T."/>
            <person name="Asai K."/>
            <person name="Machida M."/>
            <person name="Nierman W.C."/>
            <person name="Denning D.W."/>
            <person name="Caddick M."/>
            <person name="Hynes M."/>
            <person name="Paoletti M."/>
            <person name="Fischer R."/>
            <person name="Miller B."/>
            <person name="Dyer P."/>
            <person name="Sachs M.S."/>
            <person name="Osmani S.A."/>
            <person name="Birren B.W."/>
        </authorList>
    </citation>
    <scope>NUCLEOTIDE SEQUENCE [LARGE SCALE GENOMIC DNA]</scope>
    <source>
        <strain evidence="9">FGSC A4 / ATCC 38163 / CBS 112.46 / NRRL 194 / M139</strain>
    </source>
</reference>
<dbReference type="EMBL" id="BN001303">
    <property type="protein sequence ID" value="CBF76774.1"/>
    <property type="molecule type" value="Genomic_DNA"/>
</dbReference>
<dbReference type="InterPro" id="IPR044986">
    <property type="entry name" value="KIF15/KIN-12"/>
</dbReference>
<dbReference type="HOGENOM" id="CLU_291190_0_0_1"/>
<evidence type="ECO:0000256" key="5">
    <source>
        <dbReference type="ARBA" id="ARBA00023175"/>
    </source>
</evidence>
<feature type="compositionally biased region" description="Low complexity" evidence="7">
    <location>
        <begin position="910"/>
        <end position="921"/>
    </location>
</feature>
<evidence type="ECO:0000256" key="1">
    <source>
        <dbReference type="ARBA" id="ARBA00022701"/>
    </source>
</evidence>
<accession>C8VAM7</accession>
<feature type="compositionally biased region" description="Polar residues" evidence="7">
    <location>
        <begin position="864"/>
        <end position="873"/>
    </location>
</feature>
<evidence type="ECO:0000256" key="7">
    <source>
        <dbReference type="SAM" id="MobiDB-lite"/>
    </source>
</evidence>
<sequence>MPDTLFLLGREVERLVNAPYAPSLQDLYSLVQQAPLAVVTWAAQKPCQVAALVDVLVDGLSRSRSALPLITSFARAQEFRDNLLQRYPYLLDQFLHQTIEGSEPGYLPLCIRLLSSPLPCDIIPPANLAVFVMQLIERMRANPCMDTVRPLFSISSCLQATGILSELPLEVMSCFQAELTNTLRNLEDHMGNLLCLATFARLVSSQNSSVDAEDGTNMPTWLQTIRHFFGPKRGLKTLDLVVLRVILACSSSYGNLTVEESAESVRLAISICDSVDGEQRTRWIEGNSIKLAKLLEKITRDGIDQGVQMLVLPTQIIPRLVKAHAACSGQAAIDNALEYVITSLSTSTTDKASFAKLQISRLVLQGLRFPNLQPAGIVSEQHCNAINNLTKSFPRQQPFASKCDGAVICYSSALRLENDLLCDLLAFWAEATLPRNTKEPSFSSGTAMLIDFLSRSKLLLPDSKCATSQIKPLETRSANPTLKIRETVDIPRNNWRNDMRDVMMANSKMLNDSIMQKVEDICYDLEQRCGNIEAPLKVAEEERTKYYLETEQLKEQNRGLETQLQQATSTNAELREEMSRLAGHAGSATDRVNELSTSLAQARHELEELQRTSQDALSIQRESFKTRELDLVASLTEREERLDELQEEIKCQTVANGELRVNLADTSKVRESLIGEIAAFKAEVSSLQTKLEENKASLTQKDESIKQLVVEKGRADELAKDLQHKLHEETSKAEILGAALQETTERFKSELEELQRQSEAQSLRIAEEAAERKSEVMSLQRIIHETKSDAAKELQTKEKRVQHLERKVQLLREERAAKAREFSEAQQHISRLMGVMGFKPLGPLDNRVSSRQRSRPSSEQPSPNTMQTQTDSGAVTFENRQDDPLGTSIEYATPRPNSCSPKRSRNHAFPSVLSSPSQSQESSEKQRKSLSQSTRKRLQERKPLGEVDHNSQHQHSTEITTCSRRESFNDSQFSCPPDQNHLGDIDLDLDMEFSRDFVFTSTSTSELDGFART</sequence>
<feature type="compositionally biased region" description="Polar residues" evidence="7">
    <location>
        <begin position="953"/>
        <end position="962"/>
    </location>
</feature>
<keyword evidence="3" id="KW-0067">ATP-binding</keyword>
<evidence type="ECO:0000256" key="3">
    <source>
        <dbReference type="ARBA" id="ARBA00022840"/>
    </source>
</evidence>
<evidence type="ECO:0000256" key="6">
    <source>
        <dbReference type="SAM" id="Coils"/>
    </source>
</evidence>
<evidence type="ECO:0000313" key="8">
    <source>
        <dbReference type="EMBL" id="CBF76774.1"/>
    </source>
</evidence>
<keyword evidence="5" id="KW-0505">Motor protein</keyword>
<dbReference type="GeneID" id="2872589"/>
<dbReference type="eggNOG" id="ENOG502QYKI">
    <property type="taxonomic scope" value="Eukaryota"/>
</dbReference>
<dbReference type="OrthoDB" id="5332870at2759"/>